<evidence type="ECO:0000313" key="10">
    <source>
        <dbReference type="Proteomes" id="UP000627573"/>
    </source>
</evidence>
<dbReference type="GO" id="GO:0070733">
    <property type="term" value="F:AMPylase activity"/>
    <property type="evidence" value="ECO:0007669"/>
    <property type="project" value="UniProtKB-EC"/>
</dbReference>
<feature type="domain" description="Fido" evidence="8">
    <location>
        <begin position="65"/>
        <end position="228"/>
    </location>
</feature>
<evidence type="ECO:0000313" key="9">
    <source>
        <dbReference type="EMBL" id="MBH5147952.1"/>
    </source>
</evidence>
<dbReference type="SUPFAM" id="SSF140931">
    <property type="entry name" value="Fic-like"/>
    <property type="match status" value="1"/>
</dbReference>
<comment type="caution">
    <text evidence="9">The sequence shown here is derived from an EMBL/GenBank/DDBJ whole genome shotgun (WGS) entry which is preliminary data.</text>
</comment>
<dbReference type="AlphaFoldDB" id="A0A8I1A313"/>
<evidence type="ECO:0000256" key="1">
    <source>
        <dbReference type="ARBA" id="ARBA00022679"/>
    </source>
</evidence>
<keyword evidence="4" id="KW-0067">ATP-binding</keyword>
<comment type="catalytic activity">
    <reaction evidence="7">
        <text>L-tyrosyl-[protein] + ATP = O-(5'-adenylyl)-L-tyrosyl-[protein] + diphosphate</text>
        <dbReference type="Rhea" id="RHEA:54288"/>
        <dbReference type="Rhea" id="RHEA-COMP:10136"/>
        <dbReference type="Rhea" id="RHEA-COMP:13846"/>
        <dbReference type="ChEBI" id="CHEBI:30616"/>
        <dbReference type="ChEBI" id="CHEBI:33019"/>
        <dbReference type="ChEBI" id="CHEBI:46858"/>
        <dbReference type="ChEBI" id="CHEBI:83624"/>
        <dbReference type="EC" id="2.7.7.108"/>
    </reaction>
</comment>
<keyword evidence="1" id="KW-0808">Transferase</keyword>
<dbReference type="PANTHER" id="PTHR39560">
    <property type="entry name" value="PROTEIN ADENYLYLTRANSFERASE FIC-RELATED"/>
    <property type="match status" value="1"/>
</dbReference>
<keyword evidence="2" id="KW-0548">Nucleotidyltransferase</keyword>
<dbReference type="EC" id="2.7.7.108" evidence="5"/>
<dbReference type="GO" id="GO:0005524">
    <property type="term" value="F:ATP binding"/>
    <property type="evidence" value="ECO:0007669"/>
    <property type="project" value="UniProtKB-KW"/>
</dbReference>
<dbReference type="Proteomes" id="UP000627573">
    <property type="component" value="Unassembled WGS sequence"/>
</dbReference>
<evidence type="ECO:0000256" key="5">
    <source>
        <dbReference type="ARBA" id="ARBA00034531"/>
    </source>
</evidence>
<evidence type="ECO:0000256" key="6">
    <source>
        <dbReference type="ARBA" id="ARBA00047939"/>
    </source>
</evidence>
<evidence type="ECO:0000256" key="4">
    <source>
        <dbReference type="ARBA" id="ARBA00022840"/>
    </source>
</evidence>
<name>A0A8I1A313_RHOER</name>
<dbReference type="PROSITE" id="PS51459">
    <property type="entry name" value="FIDO"/>
    <property type="match status" value="1"/>
</dbReference>
<dbReference type="Pfam" id="PF02661">
    <property type="entry name" value="Fic"/>
    <property type="match status" value="1"/>
</dbReference>
<sequence length="241" mass="27440">MPPKTSQFRSWDDYYIPGTTVLRNKLTSTAEPYGTTDPDKLRSYEEAATHIRMGELARTPVSGKFDYNHLKAIHQTLFQDVYDWAGKERTGPLNQMSKSGPDVVNYPPGDPHAPTVNYGYYPAPAIADAADLQFRRLAKQDLLRGRGREEFLTGLAEHWGEINTIHSFREGNTRTQFVFFSELSRHAGYELDIAQFSENAPLRTEFVYARFYNQSTTRTDRLEAVLNKALTEVSMATKFSP</sequence>
<gene>
    <name evidence="9" type="ORF">I3517_35710</name>
</gene>
<protein>
    <recommendedName>
        <fullName evidence="5">protein adenylyltransferase</fullName>
        <ecNumber evidence="5">2.7.7.108</ecNumber>
    </recommendedName>
</protein>
<evidence type="ECO:0000256" key="3">
    <source>
        <dbReference type="ARBA" id="ARBA00022741"/>
    </source>
</evidence>
<proteinExistence type="predicted"/>
<organism evidence="9 10">
    <name type="scientific">Rhodococcus erythropolis</name>
    <name type="common">Arthrobacter picolinophilus</name>
    <dbReference type="NCBI Taxonomy" id="1833"/>
    <lineage>
        <taxon>Bacteria</taxon>
        <taxon>Bacillati</taxon>
        <taxon>Actinomycetota</taxon>
        <taxon>Actinomycetes</taxon>
        <taxon>Mycobacteriales</taxon>
        <taxon>Nocardiaceae</taxon>
        <taxon>Rhodococcus</taxon>
        <taxon>Rhodococcus erythropolis group</taxon>
    </lineage>
</organism>
<dbReference type="RefSeq" id="WP_197942353.1">
    <property type="nucleotide sequence ID" value="NZ_JAECSB010000104.1"/>
</dbReference>
<dbReference type="InterPro" id="IPR036597">
    <property type="entry name" value="Fido-like_dom_sf"/>
</dbReference>
<evidence type="ECO:0000256" key="2">
    <source>
        <dbReference type="ARBA" id="ARBA00022695"/>
    </source>
</evidence>
<accession>A0A8I1A313</accession>
<reference evidence="9 10" key="1">
    <citation type="submission" date="2020-12" db="EMBL/GenBank/DDBJ databases">
        <title>Draft genome sequence of furan degrading bacterial strain FUR100.</title>
        <authorList>
            <person name="Woiski C."/>
        </authorList>
    </citation>
    <scope>NUCLEOTIDE SEQUENCE [LARGE SCALE GENOMIC DNA]</scope>
    <source>
        <strain evidence="9 10">FUR100</strain>
    </source>
</reference>
<dbReference type="EMBL" id="JAECSB010000104">
    <property type="protein sequence ID" value="MBH5147952.1"/>
    <property type="molecule type" value="Genomic_DNA"/>
</dbReference>
<dbReference type="PANTHER" id="PTHR39560:SF1">
    <property type="entry name" value="PROTEIN ADENYLYLTRANSFERASE FIC-RELATED"/>
    <property type="match status" value="1"/>
</dbReference>
<evidence type="ECO:0000259" key="8">
    <source>
        <dbReference type="PROSITE" id="PS51459"/>
    </source>
</evidence>
<dbReference type="Gene3D" id="1.10.3290.10">
    <property type="entry name" value="Fido-like domain"/>
    <property type="match status" value="1"/>
</dbReference>
<dbReference type="GO" id="GO:0051302">
    <property type="term" value="P:regulation of cell division"/>
    <property type="evidence" value="ECO:0007669"/>
    <property type="project" value="TreeGrafter"/>
</dbReference>
<keyword evidence="3" id="KW-0547">Nucleotide-binding</keyword>
<comment type="catalytic activity">
    <reaction evidence="6">
        <text>L-threonyl-[protein] + ATP = 3-O-(5'-adenylyl)-L-threonyl-[protein] + diphosphate</text>
        <dbReference type="Rhea" id="RHEA:54292"/>
        <dbReference type="Rhea" id="RHEA-COMP:11060"/>
        <dbReference type="Rhea" id="RHEA-COMP:13847"/>
        <dbReference type="ChEBI" id="CHEBI:30013"/>
        <dbReference type="ChEBI" id="CHEBI:30616"/>
        <dbReference type="ChEBI" id="CHEBI:33019"/>
        <dbReference type="ChEBI" id="CHEBI:138113"/>
        <dbReference type="EC" id="2.7.7.108"/>
    </reaction>
</comment>
<keyword evidence="10" id="KW-1185">Reference proteome</keyword>
<dbReference type="InterPro" id="IPR003812">
    <property type="entry name" value="Fido"/>
</dbReference>
<evidence type="ECO:0000256" key="7">
    <source>
        <dbReference type="ARBA" id="ARBA00048696"/>
    </source>
</evidence>